<dbReference type="SMART" id="SM00358">
    <property type="entry name" value="DSRM"/>
    <property type="match status" value="1"/>
</dbReference>
<keyword evidence="3" id="KW-0255">Endonuclease</keyword>
<feature type="compositionally biased region" description="Polar residues" evidence="7">
    <location>
        <begin position="25"/>
        <end position="39"/>
    </location>
</feature>
<dbReference type="GO" id="GO:0016787">
    <property type="term" value="F:hydrolase activity"/>
    <property type="evidence" value="ECO:0007669"/>
    <property type="project" value="UniProtKB-KW"/>
</dbReference>
<dbReference type="PROSITE" id="PS50137">
    <property type="entry name" value="DS_RBD"/>
    <property type="match status" value="1"/>
</dbReference>
<evidence type="ECO:0000256" key="1">
    <source>
        <dbReference type="ARBA" id="ARBA00022722"/>
    </source>
</evidence>
<keyword evidence="4" id="KW-0378">Hydrolase</keyword>
<name>A0ABD0ZAC7_CARAN</name>
<evidence type="ECO:0000313" key="9">
    <source>
        <dbReference type="EMBL" id="KAL1191659.1"/>
    </source>
</evidence>
<accession>A0ABD0ZAC7</accession>
<feature type="compositionally biased region" description="Acidic residues" evidence="7">
    <location>
        <begin position="1"/>
        <end position="16"/>
    </location>
</feature>
<dbReference type="FunFam" id="3.30.160.20:FF:000112">
    <property type="entry name" value="Ribonuclease 3-like protein 3"/>
    <property type="match status" value="1"/>
</dbReference>
<dbReference type="Proteomes" id="UP001558713">
    <property type="component" value="Unassembled WGS sequence"/>
</dbReference>
<evidence type="ECO:0000256" key="4">
    <source>
        <dbReference type="ARBA" id="ARBA00022801"/>
    </source>
</evidence>
<protein>
    <submittedName>
        <fullName evidence="9">Ribonuclease 3-like protein 3</fullName>
    </submittedName>
</protein>
<evidence type="ECO:0000256" key="2">
    <source>
        <dbReference type="ARBA" id="ARBA00022737"/>
    </source>
</evidence>
<keyword evidence="10" id="KW-1185">Reference proteome</keyword>
<proteinExistence type="predicted"/>
<evidence type="ECO:0000256" key="5">
    <source>
        <dbReference type="ARBA" id="ARBA00022884"/>
    </source>
</evidence>
<gene>
    <name evidence="9" type="ORF">V5N11_025812</name>
</gene>
<dbReference type="Pfam" id="PF14709">
    <property type="entry name" value="DND1_DSRM"/>
    <property type="match status" value="1"/>
</dbReference>
<dbReference type="InterPro" id="IPR014720">
    <property type="entry name" value="dsRBD_dom"/>
</dbReference>
<evidence type="ECO:0000256" key="3">
    <source>
        <dbReference type="ARBA" id="ARBA00022759"/>
    </source>
</evidence>
<keyword evidence="2" id="KW-0677">Repeat</keyword>
<feature type="region of interest" description="Disordered" evidence="7">
    <location>
        <begin position="256"/>
        <end position="301"/>
    </location>
</feature>
<feature type="domain" description="DRBM" evidence="8">
    <location>
        <begin position="110"/>
        <end position="185"/>
    </location>
</feature>
<feature type="region of interest" description="Disordered" evidence="7">
    <location>
        <begin position="201"/>
        <end position="229"/>
    </location>
</feature>
<keyword evidence="5 6" id="KW-0694">RNA-binding</keyword>
<sequence>MHIETIVDEDNLDVETEDKKEISSTEKLQLQTGSSSLHTASEIAQEDMVIDEDSPHVESEDAKGKSCEIFSTRKLQIETGSSSLSPNALTYEMTTKQMVVDEDSLEAGPEAKTKLFIICNKNKWPNPIFSVEEEKGPEKKQKYVCSVKIEIPSVEGTFHMKGDVKLRKKDAEYSAAYHMIRALNSSLMSLVISNLKMQKSLDEEKRKQNSLDEKKNLHSKKRKRKSLVENMNLQMLDKLEEKKNLQMQEILDENKNLQTRKISDEKKNMQTQESLEKKKNLQTQESSEEKKNLQMQESSDEKILNSVADSVEAETYSVEAVEKILNYSFTNNTLLKDAITQGSSS</sequence>
<dbReference type="AlphaFoldDB" id="A0ABD0ZAC7"/>
<feature type="region of interest" description="Disordered" evidence="7">
    <location>
        <begin position="1"/>
        <end position="46"/>
    </location>
</feature>
<dbReference type="GO" id="GO:0003723">
    <property type="term" value="F:RNA binding"/>
    <property type="evidence" value="ECO:0007669"/>
    <property type="project" value="UniProtKB-UniRule"/>
</dbReference>
<feature type="compositionally biased region" description="Basic and acidic residues" evidence="7">
    <location>
        <begin position="261"/>
        <end position="279"/>
    </location>
</feature>
<dbReference type="GO" id="GO:0004519">
    <property type="term" value="F:endonuclease activity"/>
    <property type="evidence" value="ECO:0007669"/>
    <property type="project" value="UniProtKB-KW"/>
</dbReference>
<evidence type="ECO:0000259" key="8">
    <source>
        <dbReference type="PROSITE" id="PS50137"/>
    </source>
</evidence>
<dbReference type="EMBL" id="JBANAX010000846">
    <property type="protein sequence ID" value="KAL1191659.1"/>
    <property type="molecule type" value="Genomic_DNA"/>
</dbReference>
<dbReference type="SUPFAM" id="SSF54768">
    <property type="entry name" value="dsRNA-binding domain-like"/>
    <property type="match status" value="1"/>
</dbReference>
<organism evidence="9 10">
    <name type="scientific">Cardamine amara subsp. amara</name>
    <dbReference type="NCBI Taxonomy" id="228776"/>
    <lineage>
        <taxon>Eukaryota</taxon>
        <taxon>Viridiplantae</taxon>
        <taxon>Streptophyta</taxon>
        <taxon>Embryophyta</taxon>
        <taxon>Tracheophyta</taxon>
        <taxon>Spermatophyta</taxon>
        <taxon>Magnoliopsida</taxon>
        <taxon>eudicotyledons</taxon>
        <taxon>Gunneridae</taxon>
        <taxon>Pentapetalae</taxon>
        <taxon>rosids</taxon>
        <taxon>malvids</taxon>
        <taxon>Brassicales</taxon>
        <taxon>Brassicaceae</taxon>
        <taxon>Cardamineae</taxon>
        <taxon>Cardamine</taxon>
    </lineage>
</organism>
<dbReference type="Gene3D" id="3.30.160.20">
    <property type="match status" value="1"/>
</dbReference>
<evidence type="ECO:0000256" key="7">
    <source>
        <dbReference type="SAM" id="MobiDB-lite"/>
    </source>
</evidence>
<evidence type="ECO:0000313" key="10">
    <source>
        <dbReference type="Proteomes" id="UP001558713"/>
    </source>
</evidence>
<comment type="caution">
    <text evidence="9">The sequence shown here is derived from an EMBL/GenBank/DDBJ whole genome shotgun (WGS) entry which is preliminary data.</text>
</comment>
<keyword evidence="1" id="KW-0540">Nuclease</keyword>
<evidence type="ECO:0000256" key="6">
    <source>
        <dbReference type="PROSITE-ProRule" id="PRU00266"/>
    </source>
</evidence>
<feature type="compositionally biased region" description="Basic and acidic residues" evidence="7">
    <location>
        <begin position="201"/>
        <end position="216"/>
    </location>
</feature>
<reference evidence="9 10" key="1">
    <citation type="submission" date="2024-04" db="EMBL/GenBank/DDBJ databases">
        <title>Genome assembly C_amara_ONT_v2.</title>
        <authorList>
            <person name="Yant L."/>
            <person name="Moore C."/>
            <person name="Slenker M."/>
        </authorList>
    </citation>
    <scope>NUCLEOTIDE SEQUENCE [LARGE SCALE GENOMIC DNA]</scope>
    <source>
        <tissue evidence="9">Leaf</tissue>
    </source>
</reference>